<comment type="caution">
    <text evidence="9">The sequence shown here is derived from an EMBL/GenBank/DDBJ whole genome shotgun (WGS) entry which is preliminary data.</text>
</comment>
<evidence type="ECO:0000256" key="6">
    <source>
        <dbReference type="ARBA" id="ARBA00022989"/>
    </source>
</evidence>
<keyword evidence="6 8" id="KW-1133">Transmembrane helix</keyword>
<organism evidence="9 10">
    <name type="scientific">Anaerosphaera multitolerans</name>
    <dbReference type="NCBI Taxonomy" id="2487351"/>
    <lineage>
        <taxon>Bacteria</taxon>
        <taxon>Bacillati</taxon>
        <taxon>Bacillota</taxon>
        <taxon>Tissierellia</taxon>
        <taxon>Tissierellales</taxon>
        <taxon>Peptoniphilaceae</taxon>
        <taxon>Anaerosphaera</taxon>
    </lineage>
</organism>
<sequence>MDNNKRLDKKNMRWHVFIPAYAITLLTAIYGIIDSQGLADVSNQFFNWSLDTFGWLYQIVVLASLIFTIALLVSKKGSVRLGGKDAKAKLPFGTWFAMALTGGVASGIVTWGVNEPLIYYGNIYGELDALGIQAFTDEAARFAMGRSFMNWSFLPYAIYALTGVITAYVYFNKKQRLAVTSTLQPLFGDRITRGGISHGVDTLSLLGNVLGLSSGLSACIIIITTGLNYTYGINNGLMSFIIVGAIIIFLYTFSTYVGLEKGLQKIGSLNAWFYYGLLAFLFIIGPTLFILKNTTAGMAEWLHNFWHWGLDPNTIGGKPLVNSWTLFDWACWIAYAPVTGIFLGQISYGRTIREFLVVNLILPAIFGIVWFGIWGNSALFMQMTGQVDLVSTVINHNAVTALWQFLQNLPFGLGTIVIPINMLVVVASFVTAADATSNNVASLCIKDVPIGSEAPGLLKAMWGVTIGIIAIVLAAFGGTEQGVEGMKALSAAGGFFVIFVFLLQVISAVKMFFIDDVVE</sequence>
<feature type="transmembrane region" description="Helical" evidence="8">
    <location>
        <begin position="271"/>
        <end position="291"/>
    </location>
</feature>
<feature type="transmembrane region" description="Helical" evidence="8">
    <location>
        <begin position="456"/>
        <end position="476"/>
    </location>
</feature>
<feature type="transmembrane region" description="Helical" evidence="8">
    <location>
        <begin position="237"/>
        <end position="259"/>
    </location>
</feature>
<feature type="transmembrane region" description="Helical" evidence="8">
    <location>
        <begin position="205"/>
        <end position="231"/>
    </location>
</feature>
<keyword evidence="3" id="KW-0813">Transport</keyword>
<dbReference type="EMBL" id="RLIH01000003">
    <property type="protein sequence ID" value="RVU55351.1"/>
    <property type="molecule type" value="Genomic_DNA"/>
</dbReference>
<comment type="similarity">
    <text evidence="2">Belongs to the BCCT transporter (TC 2.A.15) family.</text>
</comment>
<dbReference type="Pfam" id="PF02028">
    <property type="entry name" value="BCCT"/>
    <property type="match status" value="1"/>
</dbReference>
<feature type="transmembrane region" description="Helical" evidence="8">
    <location>
        <begin position="12"/>
        <end position="33"/>
    </location>
</feature>
<dbReference type="AlphaFoldDB" id="A0A437S8W8"/>
<keyword evidence="7 8" id="KW-0472">Membrane</keyword>
<feature type="transmembrane region" description="Helical" evidence="8">
    <location>
        <begin position="355"/>
        <end position="373"/>
    </location>
</feature>
<feature type="transmembrane region" description="Helical" evidence="8">
    <location>
        <begin position="53"/>
        <end position="73"/>
    </location>
</feature>
<evidence type="ECO:0000256" key="1">
    <source>
        <dbReference type="ARBA" id="ARBA00004651"/>
    </source>
</evidence>
<feature type="transmembrane region" description="Helical" evidence="8">
    <location>
        <begin position="326"/>
        <end position="343"/>
    </location>
</feature>
<feature type="transmembrane region" description="Helical" evidence="8">
    <location>
        <begin position="411"/>
        <end position="435"/>
    </location>
</feature>
<feature type="transmembrane region" description="Helical" evidence="8">
    <location>
        <begin position="94"/>
        <end position="113"/>
    </location>
</feature>
<dbReference type="PANTHER" id="PTHR30047">
    <property type="entry name" value="HIGH-AFFINITY CHOLINE TRANSPORT PROTEIN-RELATED"/>
    <property type="match status" value="1"/>
</dbReference>
<dbReference type="OrthoDB" id="9775735at2"/>
<dbReference type="Proteomes" id="UP000288812">
    <property type="component" value="Unassembled WGS sequence"/>
</dbReference>
<dbReference type="RefSeq" id="WP_127723880.1">
    <property type="nucleotide sequence ID" value="NZ_RLIH01000003.1"/>
</dbReference>
<gene>
    <name evidence="9" type="ORF">EF514_03515</name>
</gene>
<evidence type="ECO:0000256" key="8">
    <source>
        <dbReference type="SAM" id="Phobius"/>
    </source>
</evidence>
<evidence type="ECO:0000313" key="9">
    <source>
        <dbReference type="EMBL" id="RVU55351.1"/>
    </source>
</evidence>
<name>A0A437S8W8_9FIRM</name>
<evidence type="ECO:0000256" key="7">
    <source>
        <dbReference type="ARBA" id="ARBA00023136"/>
    </source>
</evidence>
<evidence type="ECO:0000256" key="5">
    <source>
        <dbReference type="ARBA" id="ARBA00022692"/>
    </source>
</evidence>
<accession>A0A437S8W8</accession>
<feature type="transmembrane region" description="Helical" evidence="8">
    <location>
        <begin position="153"/>
        <end position="171"/>
    </location>
</feature>
<feature type="transmembrane region" description="Helical" evidence="8">
    <location>
        <begin position="488"/>
        <end position="513"/>
    </location>
</feature>
<reference evidence="9 10" key="1">
    <citation type="submission" date="2018-11" db="EMBL/GenBank/DDBJ databases">
        <title>Genome sequencing and assembly of Anaerosphaera sp. nov., GS7-6-2.</title>
        <authorList>
            <person name="Rettenmaier R."/>
            <person name="Liebl W."/>
            <person name="Zverlov V."/>
        </authorList>
    </citation>
    <scope>NUCLEOTIDE SEQUENCE [LARGE SCALE GENOMIC DNA]</scope>
    <source>
        <strain evidence="9 10">GS7-6-2</strain>
    </source>
</reference>
<keyword evidence="4" id="KW-1003">Cell membrane</keyword>
<keyword evidence="10" id="KW-1185">Reference proteome</keyword>
<evidence type="ECO:0000256" key="2">
    <source>
        <dbReference type="ARBA" id="ARBA00005658"/>
    </source>
</evidence>
<keyword evidence="5 8" id="KW-0812">Transmembrane</keyword>
<evidence type="ECO:0000313" key="10">
    <source>
        <dbReference type="Proteomes" id="UP000288812"/>
    </source>
</evidence>
<proteinExistence type="inferred from homology"/>
<evidence type="ECO:0000256" key="3">
    <source>
        <dbReference type="ARBA" id="ARBA00022448"/>
    </source>
</evidence>
<protein>
    <submittedName>
        <fullName evidence="9">BCCT transporter</fullName>
    </submittedName>
</protein>
<evidence type="ECO:0000256" key="4">
    <source>
        <dbReference type="ARBA" id="ARBA00022475"/>
    </source>
</evidence>
<comment type="subcellular location">
    <subcellularLocation>
        <location evidence="1">Cell membrane</location>
        <topology evidence="1">Multi-pass membrane protein</topology>
    </subcellularLocation>
</comment>
<dbReference type="GO" id="GO:0022857">
    <property type="term" value="F:transmembrane transporter activity"/>
    <property type="evidence" value="ECO:0007669"/>
    <property type="project" value="InterPro"/>
</dbReference>
<dbReference type="InterPro" id="IPR000060">
    <property type="entry name" value="BCCT_transptr"/>
</dbReference>
<dbReference type="PANTHER" id="PTHR30047:SF7">
    <property type="entry name" value="HIGH-AFFINITY CHOLINE TRANSPORT PROTEIN"/>
    <property type="match status" value="1"/>
</dbReference>
<dbReference type="GO" id="GO:0005886">
    <property type="term" value="C:plasma membrane"/>
    <property type="evidence" value="ECO:0007669"/>
    <property type="project" value="UniProtKB-SubCell"/>
</dbReference>